<dbReference type="EMBL" id="JAHWXT010000001">
    <property type="protein sequence ID" value="MCF0263562.1"/>
    <property type="molecule type" value="Genomic_DNA"/>
</dbReference>
<dbReference type="InterPro" id="IPR004564">
    <property type="entry name" value="OM_lipoprot_carrier_LolA-like"/>
</dbReference>
<proteinExistence type="predicted"/>
<gene>
    <name evidence="6" type="ORF">KW868_03660</name>
</gene>
<dbReference type="InterPro" id="IPR029046">
    <property type="entry name" value="LolA/LolB/LppX"/>
</dbReference>
<dbReference type="AlphaFoldDB" id="A0A8X8KG02"/>
<comment type="caution">
    <text evidence="6">The sequence shown here is derived from an EMBL/GenBank/DDBJ whole genome shotgun (WGS) entry which is preliminary data.</text>
</comment>
<keyword evidence="2" id="KW-0813">Transport</keyword>
<evidence type="ECO:0000256" key="4">
    <source>
        <dbReference type="ARBA" id="ARBA00022927"/>
    </source>
</evidence>
<evidence type="ECO:0000256" key="2">
    <source>
        <dbReference type="ARBA" id="ARBA00022448"/>
    </source>
</evidence>
<dbReference type="PANTHER" id="PTHR35869:SF1">
    <property type="entry name" value="OUTER-MEMBRANE LIPOPROTEIN CARRIER PROTEIN"/>
    <property type="match status" value="1"/>
</dbReference>
<sequence length="214" mass="23847">MLNFKNKIKLIITSMMFMVVTALPLASYAESSKVGQIFQQLSQTPVVRAHFEQQKKLTSLNKTFSSNGQVLFSKSQGVIWQIQKPVQADLIVTPKKLLQKTQRTMSQLEIDNSQYGSVATMFLQLMAGDETALAKNFNVVAANYTTSAWDVTLTPKSALFKKLFVKVNAQGGRYVNRIVITEQANNMTIINFSQQTAQPQTLSASENALFQLAK</sequence>
<evidence type="ECO:0000256" key="3">
    <source>
        <dbReference type="ARBA" id="ARBA00022729"/>
    </source>
</evidence>
<dbReference type="PANTHER" id="PTHR35869">
    <property type="entry name" value="OUTER-MEMBRANE LIPOPROTEIN CARRIER PROTEIN"/>
    <property type="match status" value="1"/>
</dbReference>
<accession>A0A8X8KG02</accession>
<evidence type="ECO:0000256" key="5">
    <source>
        <dbReference type="SAM" id="SignalP"/>
    </source>
</evidence>
<reference evidence="6" key="1">
    <citation type="submission" date="2021-07" db="EMBL/GenBank/DDBJ databases">
        <authorList>
            <person name="Fernandez M."/>
            <person name="Pereira P."/>
            <person name="Torres Tejerizo G.A."/>
            <person name="Gonzalez P."/>
            <person name="Agostini E."/>
        </authorList>
    </citation>
    <scope>NUCLEOTIDE SEQUENCE</scope>
    <source>
        <strain evidence="6">SFC 500-1A</strain>
    </source>
</reference>
<dbReference type="Gene3D" id="2.50.20.10">
    <property type="entry name" value="Lipoprotein localisation LolA/LolB/LppX"/>
    <property type="match status" value="1"/>
</dbReference>
<dbReference type="CDD" id="cd16325">
    <property type="entry name" value="LolA"/>
    <property type="match status" value="1"/>
</dbReference>
<dbReference type="Pfam" id="PF03548">
    <property type="entry name" value="LolA"/>
    <property type="match status" value="1"/>
</dbReference>
<comment type="subunit">
    <text evidence="1">Monomer.</text>
</comment>
<organism evidence="6 7">
    <name type="scientific">Acinetobacter guillouiae</name>
    <name type="common">Acinetobacter genomosp. 11</name>
    <dbReference type="NCBI Taxonomy" id="106649"/>
    <lineage>
        <taxon>Bacteria</taxon>
        <taxon>Pseudomonadati</taxon>
        <taxon>Pseudomonadota</taxon>
        <taxon>Gammaproteobacteria</taxon>
        <taxon>Moraxellales</taxon>
        <taxon>Moraxellaceae</taxon>
        <taxon>Acinetobacter</taxon>
    </lineage>
</organism>
<dbReference type="GO" id="GO:0015031">
    <property type="term" value="P:protein transport"/>
    <property type="evidence" value="ECO:0007669"/>
    <property type="project" value="UniProtKB-KW"/>
</dbReference>
<evidence type="ECO:0000313" key="6">
    <source>
        <dbReference type="EMBL" id="MCF0263562.1"/>
    </source>
</evidence>
<dbReference type="Proteomes" id="UP000887320">
    <property type="component" value="Unassembled WGS sequence"/>
</dbReference>
<keyword evidence="3 5" id="KW-0732">Signal</keyword>
<evidence type="ECO:0000256" key="1">
    <source>
        <dbReference type="ARBA" id="ARBA00011245"/>
    </source>
</evidence>
<feature type="signal peptide" evidence="5">
    <location>
        <begin position="1"/>
        <end position="29"/>
    </location>
</feature>
<name>A0A8X8KG02_ACIGI</name>
<feature type="chain" id="PRO_5036458516" evidence="5">
    <location>
        <begin position="30"/>
        <end position="214"/>
    </location>
</feature>
<keyword evidence="4" id="KW-0653">Protein transport</keyword>
<dbReference type="SUPFAM" id="SSF89392">
    <property type="entry name" value="Prokaryotic lipoproteins and lipoprotein localization factors"/>
    <property type="match status" value="1"/>
</dbReference>
<keyword evidence="6" id="KW-0449">Lipoprotein</keyword>
<evidence type="ECO:0000313" key="7">
    <source>
        <dbReference type="Proteomes" id="UP000887320"/>
    </source>
</evidence>
<protein>
    <submittedName>
        <fullName evidence="6">Outer membrane lipoprotein carrier protein LolA</fullName>
    </submittedName>
</protein>